<proteinExistence type="predicted"/>
<keyword evidence="2" id="KW-1185">Reference proteome</keyword>
<reference evidence="1" key="1">
    <citation type="thesis" date="2020" institute="ProQuest LLC" country="789 East Eisenhower Parkway, Ann Arbor, MI, USA">
        <title>Comparative Genomics and Chromosome Evolution.</title>
        <authorList>
            <person name="Mudd A.B."/>
        </authorList>
    </citation>
    <scope>NUCLEOTIDE SEQUENCE</scope>
    <source>
        <strain evidence="1">Female2</strain>
        <tissue evidence="1">Blood</tissue>
    </source>
</reference>
<accession>A0A8T2IIB6</accession>
<gene>
    <name evidence="1" type="ORF">GDO86_020279</name>
</gene>
<dbReference type="EMBL" id="JAACNH010000086">
    <property type="protein sequence ID" value="KAG8431722.1"/>
    <property type="molecule type" value="Genomic_DNA"/>
</dbReference>
<evidence type="ECO:0000313" key="1">
    <source>
        <dbReference type="EMBL" id="KAG8431722.1"/>
    </source>
</evidence>
<name>A0A8T2IIB6_9PIPI</name>
<sequence>MLSVTHTLCNYSRGSSLATDLQLFPADTFLQTLYRQCCHLEVEILLQPSADEEYEFVPDLDQFQRDQSPVGTVFC</sequence>
<dbReference type="AlphaFoldDB" id="A0A8T2IIB6"/>
<dbReference type="Proteomes" id="UP000812440">
    <property type="component" value="Unassembled WGS sequence"/>
</dbReference>
<organism evidence="1 2">
    <name type="scientific">Hymenochirus boettgeri</name>
    <name type="common">Congo dwarf clawed frog</name>
    <dbReference type="NCBI Taxonomy" id="247094"/>
    <lineage>
        <taxon>Eukaryota</taxon>
        <taxon>Metazoa</taxon>
        <taxon>Chordata</taxon>
        <taxon>Craniata</taxon>
        <taxon>Vertebrata</taxon>
        <taxon>Euteleostomi</taxon>
        <taxon>Amphibia</taxon>
        <taxon>Batrachia</taxon>
        <taxon>Anura</taxon>
        <taxon>Pipoidea</taxon>
        <taxon>Pipidae</taxon>
        <taxon>Pipinae</taxon>
        <taxon>Hymenochirus</taxon>
    </lineage>
</organism>
<comment type="caution">
    <text evidence="1">The sequence shown here is derived from an EMBL/GenBank/DDBJ whole genome shotgun (WGS) entry which is preliminary data.</text>
</comment>
<protein>
    <submittedName>
        <fullName evidence="1">Uncharacterized protein</fullName>
    </submittedName>
</protein>
<evidence type="ECO:0000313" key="2">
    <source>
        <dbReference type="Proteomes" id="UP000812440"/>
    </source>
</evidence>